<evidence type="ECO:0000313" key="1">
    <source>
        <dbReference type="EMBL" id="SVB22202.1"/>
    </source>
</evidence>
<accession>A0A382C8R5</accession>
<proteinExistence type="predicted"/>
<reference evidence="1" key="1">
    <citation type="submission" date="2018-05" db="EMBL/GenBank/DDBJ databases">
        <authorList>
            <person name="Lanie J.A."/>
            <person name="Ng W.-L."/>
            <person name="Kazmierczak K.M."/>
            <person name="Andrzejewski T.M."/>
            <person name="Davidsen T.M."/>
            <person name="Wayne K.J."/>
            <person name="Tettelin H."/>
            <person name="Glass J.I."/>
            <person name="Rusch D."/>
            <person name="Podicherti R."/>
            <person name="Tsui H.-C.T."/>
            <person name="Winkler M.E."/>
        </authorList>
    </citation>
    <scope>NUCLEOTIDE SEQUENCE</scope>
</reference>
<dbReference type="AlphaFoldDB" id="A0A382C8R5"/>
<dbReference type="EMBL" id="UINC01033241">
    <property type="protein sequence ID" value="SVB22202.1"/>
    <property type="molecule type" value="Genomic_DNA"/>
</dbReference>
<name>A0A382C8R5_9ZZZZ</name>
<sequence length="42" mass="4578">MIETAVIPGKVMVSLSKVMGDFRSALFDPTFITLSKKSMKAT</sequence>
<organism evidence="1">
    <name type="scientific">marine metagenome</name>
    <dbReference type="NCBI Taxonomy" id="408172"/>
    <lineage>
        <taxon>unclassified sequences</taxon>
        <taxon>metagenomes</taxon>
        <taxon>ecological metagenomes</taxon>
    </lineage>
</organism>
<gene>
    <name evidence="1" type="ORF">METZ01_LOCUS175056</name>
</gene>
<protein>
    <submittedName>
        <fullName evidence="1">Uncharacterized protein</fullName>
    </submittedName>
</protein>